<organism evidence="1">
    <name type="scientific">viral metagenome</name>
    <dbReference type="NCBI Taxonomy" id="1070528"/>
    <lineage>
        <taxon>unclassified sequences</taxon>
        <taxon>metagenomes</taxon>
        <taxon>organismal metagenomes</taxon>
    </lineage>
</organism>
<dbReference type="EMBL" id="MT144257">
    <property type="protein sequence ID" value="QJA51364.1"/>
    <property type="molecule type" value="Genomic_DNA"/>
</dbReference>
<dbReference type="AlphaFoldDB" id="A0A6H1ZUW1"/>
<proteinExistence type="predicted"/>
<reference evidence="1" key="1">
    <citation type="submission" date="2020-03" db="EMBL/GenBank/DDBJ databases">
        <title>The deep terrestrial virosphere.</title>
        <authorList>
            <person name="Holmfeldt K."/>
            <person name="Nilsson E."/>
            <person name="Simone D."/>
            <person name="Lopez-Fernandez M."/>
            <person name="Wu X."/>
            <person name="de Brujin I."/>
            <person name="Lundin D."/>
            <person name="Andersson A."/>
            <person name="Bertilsson S."/>
            <person name="Dopson M."/>
        </authorList>
    </citation>
    <scope>NUCLEOTIDE SEQUENCE</scope>
    <source>
        <strain evidence="1">TM448A02084</strain>
    </source>
</reference>
<protein>
    <submittedName>
        <fullName evidence="1">Uncharacterized protein</fullName>
    </submittedName>
</protein>
<sequence>MFYRYSLTVPANTAQSAPVTETMYLAHGIIHQVEVGFPPGCAALVHVAIFRFEHQVWPTNPDGEFAWDDYTVVIREEDFGLVHRPYTLSLRAWSEDDTFPHTISCSIGIKQPELHRPGSWVKKLLQGETQG</sequence>
<accession>A0A6H1ZUW1</accession>
<name>A0A6H1ZUW1_9ZZZZ</name>
<evidence type="ECO:0000313" key="1">
    <source>
        <dbReference type="EMBL" id="QJA51364.1"/>
    </source>
</evidence>
<gene>
    <name evidence="1" type="ORF">TM448A02084_0002</name>
</gene>